<evidence type="ECO:0000313" key="2">
    <source>
        <dbReference type="EMBL" id="GBN07164.1"/>
    </source>
</evidence>
<feature type="compositionally biased region" description="Acidic residues" evidence="1">
    <location>
        <begin position="15"/>
        <end position="24"/>
    </location>
</feature>
<keyword evidence="3" id="KW-1185">Reference proteome</keyword>
<evidence type="ECO:0000256" key="1">
    <source>
        <dbReference type="SAM" id="MobiDB-lite"/>
    </source>
</evidence>
<reference evidence="2 3" key="1">
    <citation type="journal article" date="2019" name="Sci. Rep.">
        <title>Orb-weaving spider Araneus ventricosus genome elucidates the spidroin gene catalogue.</title>
        <authorList>
            <person name="Kono N."/>
            <person name="Nakamura H."/>
            <person name="Ohtoshi R."/>
            <person name="Moran D.A.P."/>
            <person name="Shinohara A."/>
            <person name="Yoshida Y."/>
            <person name="Fujiwara M."/>
            <person name="Mori M."/>
            <person name="Tomita M."/>
            <person name="Arakawa K."/>
        </authorList>
    </citation>
    <scope>NUCLEOTIDE SEQUENCE [LARGE SCALE GENOMIC DNA]</scope>
</reference>
<feature type="region of interest" description="Disordered" evidence="1">
    <location>
        <begin position="83"/>
        <end position="122"/>
    </location>
</feature>
<evidence type="ECO:0000313" key="3">
    <source>
        <dbReference type="Proteomes" id="UP000499080"/>
    </source>
</evidence>
<dbReference type="Proteomes" id="UP000499080">
    <property type="component" value="Unassembled WGS sequence"/>
</dbReference>
<protein>
    <submittedName>
        <fullName evidence="2">Uncharacterized protein</fullName>
    </submittedName>
</protein>
<name>A0A4Y2KXL1_ARAVE</name>
<dbReference type="AlphaFoldDB" id="A0A4Y2KXL1"/>
<feature type="non-terminal residue" evidence="2">
    <location>
        <position position="1"/>
    </location>
</feature>
<accession>A0A4Y2KXL1</accession>
<dbReference type="EMBL" id="BGPR01005139">
    <property type="protein sequence ID" value="GBN07164.1"/>
    <property type="molecule type" value="Genomic_DNA"/>
</dbReference>
<proteinExistence type="predicted"/>
<comment type="caution">
    <text evidence="2">The sequence shown here is derived from an EMBL/GenBank/DDBJ whole genome shotgun (WGS) entry which is preliminary data.</text>
</comment>
<sequence length="156" mass="17466">RSTENDSSEQRTVTEMEDSSEMEMESAVTESSASVEPSEEEKQDQYLDGAEEKPKEMEFPILYQFQVLMTEQSPDLAVRFEAANRGERKETTESEEMVEQTSRQLVKSSLDGAPSAAGNDEERNDGAVFASFYELHVCNRVSSFSESQLQNHGTGC</sequence>
<feature type="compositionally biased region" description="Basic and acidic residues" evidence="1">
    <location>
        <begin position="83"/>
        <end position="92"/>
    </location>
</feature>
<feature type="compositionally biased region" description="Low complexity" evidence="1">
    <location>
        <begin position="25"/>
        <end position="36"/>
    </location>
</feature>
<feature type="compositionally biased region" description="Basic and acidic residues" evidence="1">
    <location>
        <begin position="1"/>
        <end position="14"/>
    </location>
</feature>
<gene>
    <name evidence="2" type="ORF">AVEN_196691_1</name>
</gene>
<feature type="region of interest" description="Disordered" evidence="1">
    <location>
        <begin position="1"/>
        <end position="53"/>
    </location>
</feature>
<organism evidence="2 3">
    <name type="scientific">Araneus ventricosus</name>
    <name type="common">Orbweaver spider</name>
    <name type="synonym">Epeira ventricosa</name>
    <dbReference type="NCBI Taxonomy" id="182803"/>
    <lineage>
        <taxon>Eukaryota</taxon>
        <taxon>Metazoa</taxon>
        <taxon>Ecdysozoa</taxon>
        <taxon>Arthropoda</taxon>
        <taxon>Chelicerata</taxon>
        <taxon>Arachnida</taxon>
        <taxon>Araneae</taxon>
        <taxon>Araneomorphae</taxon>
        <taxon>Entelegynae</taxon>
        <taxon>Araneoidea</taxon>
        <taxon>Araneidae</taxon>
        <taxon>Araneus</taxon>
    </lineage>
</organism>